<name>A0ABP6Z675_9ACTN</name>
<protein>
    <recommendedName>
        <fullName evidence="3">Sigma-70 family RNA polymerase sigma factor</fullName>
    </recommendedName>
</protein>
<evidence type="ECO:0000313" key="1">
    <source>
        <dbReference type="EMBL" id="GAA3598357.1"/>
    </source>
</evidence>
<gene>
    <name evidence="1" type="ORF">GCM10022235_82690</name>
</gene>
<organism evidence="1 2">
    <name type="scientific">Kribbella ginsengisoli</name>
    <dbReference type="NCBI Taxonomy" id="363865"/>
    <lineage>
        <taxon>Bacteria</taxon>
        <taxon>Bacillati</taxon>
        <taxon>Actinomycetota</taxon>
        <taxon>Actinomycetes</taxon>
        <taxon>Propionibacteriales</taxon>
        <taxon>Kribbellaceae</taxon>
        <taxon>Kribbella</taxon>
    </lineage>
</organism>
<evidence type="ECO:0008006" key="3">
    <source>
        <dbReference type="Google" id="ProtNLM"/>
    </source>
</evidence>
<dbReference type="RefSeq" id="WP_344850145.1">
    <property type="nucleotide sequence ID" value="NZ_BAABAA010000022.1"/>
</dbReference>
<reference evidence="2" key="1">
    <citation type="journal article" date="2019" name="Int. J. Syst. Evol. Microbiol.">
        <title>The Global Catalogue of Microorganisms (GCM) 10K type strain sequencing project: providing services to taxonomists for standard genome sequencing and annotation.</title>
        <authorList>
            <consortium name="The Broad Institute Genomics Platform"/>
            <consortium name="The Broad Institute Genome Sequencing Center for Infectious Disease"/>
            <person name="Wu L."/>
            <person name="Ma J."/>
        </authorList>
    </citation>
    <scope>NUCLEOTIDE SEQUENCE [LARGE SCALE GENOMIC DNA]</scope>
    <source>
        <strain evidence="2">JCM 16928</strain>
    </source>
</reference>
<comment type="caution">
    <text evidence="1">The sequence shown here is derived from an EMBL/GenBank/DDBJ whole genome shotgun (WGS) entry which is preliminary data.</text>
</comment>
<accession>A0ABP6Z675</accession>
<sequence>MTAELQDLLVNVVKSGWTSTSCERLAMAIEERVVATVPIRLRVALGGEEAAQIARYVAWERCMQLAATPDTSFTWGYLANAVRWRLKDAVRADVLRNQRNPLVEHIPEFEAQDAAPELGSLLDQIAMELRRSGLAYPVARRYIVIAGDGPRYERALIRSRLINSGASRSQAEGFAWLLRGGSANPSALERLAGGQRSDRVFDDPVVRRWVRAAAGKDLWFTGGRAGTSGREGISVDLARSA</sequence>
<dbReference type="EMBL" id="BAABAA010000022">
    <property type="protein sequence ID" value="GAA3598357.1"/>
    <property type="molecule type" value="Genomic_DNA"/>
</dbReference>
<keyword evidence="2" id="KW-1185">Reference proteome</keyword>
<evidence type="ECO:0000313" key="2">
    <source>
        <dbReference type="Proteomes" id="UP001501222"/>
    </source>
</evidence>
<proteinExistence type="predicted"/>
<dbReference type="Proteomes" id="UP001501222">
    <property type="component" value="Unassembled WGS sequence"/>
</dbReference>